<organism evidence="1 2">
    <name type="scientific">Plantactinospora solaniradicis</name>
    <dbReference type="NCBI Taxonomy" id="1723736"/>
    <lineage>
        <taxon>Bacteria</taxon>
        <taxon>Bacillati</taxon>
        <taxon>Actinomycetota</taxon>
        <taxon>Actinomycetes</taxon>
        <taxon>Micromonosporales</taxon>
        <taxon>Micromonosporaceae</taxon>
        <taxon>Plantactinospora</taxon>
    </lineage>
</organism>
<keyword evidence="2" id="KW-1185">Reference proteome</keyword>
<protein>
    <submittedName>
        <fullName evidence="1">Uncharacterized protein</fullName>
    </submittedName>
</protein>
<accession>A0ABW1KCF8</accession>
<comment type="caution">
    <text evidence="1">The sequence shown here is derived from an EMBL/GenBank/DDBJ whole genome shotgun (WGS) entry which is preliminary data.</text>
</comment>
<dbReference type="EMBL" id="JBHSPR010000020">
    <property type="protein sequence ID" value="MFC6019472.1"/>
    <property type="molecule type" value="Genomic_DNA"/>
</dbReference>
<dbReference type="RefSeq" id="WP_377425429.1">
    <property type="nucleotide sequence ID" value="NZ_JBHSPR010000020.1"/>
</dbReference>
<name>A0ABW1KCF8_9ACTN</name>
<proteinExistence type="predicted"/>
<sequence length="561" mass="59888">MDVVGGTEQVFVSYHQLQVATGHENSDLPLYTVGDDLVQLTGESVLTVMTGPHTGWVGVRLVILARPPAADSDDGWEAVSDATLWCATGRISVCGLMGDCPDAFRDVAVTVTGPGLVRVRVRARNRRPEDTGPASDPPEEYEVLAWPVSEETGLHTRDTDDLSPVAWTPKPAAGAGWAMVRLLARANPDPRIANLRAAAAASAARAAGTGGAVREQGGVQVPRVDVHRACLLPADRAAALWQRPGDLLGAVPDGDELVVPAGSVQIRLRAVRTGTGTATETRPGSAETFTATWRWSTAPGSTSTPPDPDTSTVELRLRPQPGDGTAELTALHRGVRGEDAVLLGLVWDHLLHRAQRLADGAPVAPHPWQPLFDEIAARAAEEATAARHRRFLHESTRWGGRPPSDRLRDLPANTLGLARLDRDLLDALAEATPEQQRNVARWAMRRACAISGLDTVDWIAGALAAVERGTAPPPPFDDEVRTWQRLWADRRVPSTVVTIPDGTPNCSQQAIALPTIFAVTRDDPLVAAVDALHAAAYAHGNGYPRLFAAARAAFPVLDRPA</sequence>
<evidence type="ECO:0000313" key="1">
    <source>
        <dbReference type="EMBL" id="MFC6019472.1"/>
    </source>
</evidence>
<dbReference type="Proteomes" id="UP001596203">
    <property type="component" value="Unassembled WGS sequence"/>
</dbReference>
<reference evidence="2" key="1">
    <citation type="journal article" date="2019" name="Int. J. Syst. Evol. Microbiol.">
        <title>The Global Catalogue of Microorganisms (GCM) 10K type strain sequencing project: providing services to taxonomists for standard genome sequencing and annotation.</title>
        <authorList>
            <consortium name="The Broad Institute Genomics Platform"/>
            <consortium name="The Broad Institute Genome Sequencing Center for Infectious Disease"/>
            <person name="Wu L."/>
            <person name="Ma J."/>
        </authorList>
    </citation>
    <scope>NUCLEOTIDE SEQUENCE [LARGE SCALE GENOMIC DNA]</scope>
    <source>
        <strain evidence="2">ZS-35-S2</strain>
    </source>
</reference>
<evidence type="ECO:0000313" key="2">
    <source>
        <dbReference type="Proteomes" id="UP001596203"/>
    </source>
</evidence>
<gene>
    <name evidence="1" type="ORF">ACFP2T_25095</name>
</gene>